<dbReference type="AlphaFoldDB" id="A0A841DI44"/>
<evidence type="ECO:0000313" key="1">
    <source>
        <dbReference type="EMBL" id="MBB5967978.1"/>
    </source>
</evidence>
<dbReference type="RefSeq" id="WP_184948672.1">
    <property type="nucleotide sequence ID" value="NZ_BAAAWZ010000001.1"/>
</dbReference>
<sequence length="109" mass="12467">MRPRLRLGQRLTGTIVWVPQPGVTGIGVDLGLPVGGFVDVLHLPRDPARWPATGTITGFVIWRMDERPQIRLMPADPAYRREDFTAWLRRQHHPAADVFDAQKQAERHR</sequence>
<gene>
    <name evidence="1" type="ORF">FHS22_007296</name>
</gene>
<protein>
    <recommendedName>
        <fullName evidence="3">S1 motif domain-containing protein</fullName>
    </recommendedName>
</protein>
<dbReference type="EMBL" id="JACHJJ010000044">
    <property type="protein sequence ID" value="MBB5967978.1"/>
    <property type="molecule type" value="Genomic_DNA"/>
</dbReference>
<proteinExistence type="predicted"/>
<name>A0A841DI44_PLAVE</name>
<comment type="caution">
    <text evidence="1">The sequence shown here is derived from an EMBL/GenBank/DDBJ whole genome shotgun (WGS) entry which is preliminary data.</text>
</comment>
<reference evidence="1 2" key="1">
    <citation type="submission" date="2020-08" db="EMBL/GenBank/DDBJ databases">
        <title>Genomic Encyclopedia of Type Strains, Phase III (KMG-III): the genomes of soil and plant-associated and newly described type strains.</title>
        <authorList>
            <person name="Whitman W."/>
        </authorList>
    </citation>
    <scope>NUCLEOTIDE SEQUENCE [LARGE SCALE GENOMIC DNA]</scope>
    <source>
        <strain evidence="1 2">CECT 3303</strain>
    </source>
</reference>
<accession>A0A841DI44</accession>
<keyword evidence="2" id="KW-1185">Reference proteome</keyword>
<organism evidence="1 2">
    <name type="scientific">Planomonospora venezuelensis</name>
    <dbReference type="NCBI Taxonomy" id="1999"/>
    <lineage>
        <taxon>Bacteria</taxon>
        <taxon>Bacillati</taxon>
        <taxon>Actinomycetota</taxon>
        <taxon>Actinomycetes</taxon>
        <taxon>Streptosporangiales</taxon>
        <taxon>Streptosporangiaceae</taxon>
        <taxon>Planomonospora</taxon>
    </lineage>
</organism>
<dbReference type="Proteomes" id="UP000562352">
    <property type="component" value="Unassembled WGS sequence"/>
</dbReference>
<evidence type="ECO:0000313" key="2">
    <source>
        <dbReference type="Proteomes" id="UP000562352"/>
    </source>
</evidence>
<evidence type="ECO:0008006" key="3">
    <source>
        <dbReference type="Google" id="ProtNLM"/>
    </source>
</evidence>